<gene>
    <name evidence="2" type="ORF">SY84_15230</name>
</gene>
<dbReference type="PATRIC" id="fig|1309411.5.peg.3109"/>
<feature type="chain" id="PRO_5002517494" evidence="1">
    <location>
        <begin position="20"/>
        <end position="147"/>
    </location>
</feature>
<dbReference type="KEGG" id="dch:SY84_15230"/>
<sequence length="147" mass="14732">MTRFLPLLAALTLTAPASAAVAWAGADATTGGFGVHAGAALLPVPFVGTVGLEGSAERPWRVTDTSANRVALGLTLRDLNIPLSKVDAFATLGGQALLPSNGGGNVYALYGEAGLRGPVFGPAGWRAFVRGTSAGTVGAGLGLELRF</sequence>
<feature type="signal peptide" evidence="1">
    <location>
        <begin position="1"/>
        <end position="19"/>
    </location>
</feature>
<dbReference type="EMBL" id="CP011389">
    <property type="protein sequence ID" value="AKH18146.1"/>
    <property type="molecule type" value="Genomic_DNA"/>
</dbReference>
<name>A0A0F7JP17_9DEIO</name>
<keyword evidence="1" id="KW-0732">Signal</keyword>
<dbReference type="Proteomes" id="UP000034024">
    <property type="component" value="Chromosome"/>
</dbReference>
<protein>
    <submittedName>
        <fullName evidence="2">Uncharacterized protein</fullName>
    </submittedName>
</protein>
<dbReference type="OrthoDB" id="70639at2"/>
<dbReference type="AlphaFoldDB" id="A0A0F7JP17"/>
<reference evidence="2 3" key="1">
    <citation type="submission" date="2015-01" db="EMBL/GenBank/DDBJ databases">
        <title>Deinococcus soli/N5/whole genome sequencing.</title>
        <authorList>
            <person name="Kim M.K."/>
            <person name="Srinivasan S."/>
            <person name="Lee J.-J."/>
        </authorList>
    </citation>
    <scope>NUCLEOTIDE SEQUENCE [LARGE SCALE GENOMIC DNA]</scope>
    <source>
        <strain evidence="2 3">N5</strain>
    </source>
</reference>
<evidence type="ECO:0000313" key="3">
    <source>
        <dbReference type="Proteomes" id="UP000034024"/>
    </source>
</evidence>
<evidence type="ECO:0000313" key="2">
    <source>
        <dbReference type="EMBL" id="AKH18146.1"/>
    </source>
</evidence>
<dbReference type="RefSeq" id="WP_046844713.1">
    <property type="nucleotide sequence ID" value="NZ_BMHJ01000002.1"/>
</dbReference>
<evidence type="ECO:0000256" key="1">
    <source>
        <dbReference type="SAM" id="SignalP"/>
    </source>
</evidence>
<organism evidence="2 3">
    <name type="scientific">Deinococcus soli</name>
    <name type="common">ex Cha et al. 2016</name>
    <dbReference type="NCBI Taxonomy" id="1309411"/>
    <lineage>
        <taxon>Bacteria</taxon>
        <taxon>Thermotogati</taxon>
        <taxon>Deinococcota</taxon>
        <taxon>Deinococci</taxon>
        <taxon>Deinococcales</taxon>
        <taxon>Deinococcaceae</taxon>
        <taxon>Deinococcus</taxon>
    </lineage>
</organism>
<proteinExistence type="predicted"/>
<keyword evidence="3" id="KW-1185">Reference proteome</keyword>
<accession>A0A0F7JP17</accession>